<dbReference type="EMBL" id="VUMH01000024">
    <property type="protein sequence ID" value="MSS29139.1"/>
    <property type="molecule type" value="Genomic_DNA"/>
</dbReference>
<organism evidence="1 2">
    <name type="scientific">Desulfovibrio porci</name>
    <dbReference type="NCBI Taxonomy" id="2605782"/>
    <lineage>
        <taxon>Bacteria</taxon>
        <taxon>Pseudomonadati</taxon>
        <taxon>Thermodesulfobacteriota</taxon>
        <taxon>Desulfovibrionia</taxon>
        <taxon>Desulfovibrionales</taxon>
        <taxon>Desulfovibrionaceae</taxon>
        <taxon>Desulfovibrio</taxon>
    </lineage>
</organism>
<comment type="caution">
    <text evidence="1">The sequence shown here is derived from an EMBL/GenBank/DDBJ whole genome shotgun (WGS) entry which is preliminary data.</text>
</comment>
<keyword evidence="2" id="KW-1185">Reference proteome</keyword>
<dbReference type="AlphaFoldDB" id="A0A6L5XQI4"/>
<sequence length="235" mass="26650">MKWFKHHNNFREHPFMVQIRTEFGSAGYAAVCLILEKITGAWEEDTHTPELTLPLTDWQALTELSPKKLRKFFENCRDPSFMEVSIEGKKAHVSAPILIKLQDEYRTKVSRKSGQTPDTARILSATDKQQETDVCEKQERQTFAAHDTIAVRKVLLKSGIDPDSSRGERCYQLLLSKNLKNPAGYLVGVLKKNPRFGLEGDEPLRQPTDRPLHASHVLRQTMNKIAASAPLDDNG</sequence>
<proteinExistence type="predicted"/>
<protein>
    <submittedName>
        <fullName evidence="1">Uncharacterized protein</fullName>
    </submittedName>
</protein>
<dbReference type="Proteomes" id="UP000477488">
    <property type="component" value="Unassembled WGS sequence"/>
</dbReference>
<dbReference type="RefSeq" id="WP_154513247.1">
    <property type="nucleotide sequence ID" value="NZ_VUMH01000024.1"/>
</dbReference>
<evidence type="ECO:0000313" key="1">
    <source>
        <dbReference type="EMBL" id="MSS29139.1"/>
    </source>
</evidence>
<name>A0A6L5XQI4_9BACT</name>
<accession>A0A6L5XQI4</accession>
<reference evidence="1 2" key="1">
    <citation type="submission" date="2019-09" db="EMBL/GenBank/DDBJ databases">
        <title>In-depth cultivation of the pig gut microbiome towards novel bacterial diversity and tailored functional studies.</title>
        <authorList>
            <person name="Wylensek D."/>
            <person name="Hitch T.C.A."/>
            <person name="Clavel T."/>
        </authorList>
    </citation>
    <scope>NUCLEOTIDE SEQUENCE [LARGE SCALE GENOMIC DNA]</scope>
    <source>
        <strain evidence="1 2">PG-178-WT-4</strain>
    </source>
</reference>
<gene>
    <name evidence="1" type="ORF">FYJ44_14150</name>
</gene>
<evidence type="ECO:0000313" key="2">
    <source>
        <dbReference type="Proteomes" id="UP000477488"/>
    </source>
</evidence>